<proteinExistence type="predicted"/>
<comment type="caution">
    <text evidence="1">The sequence shown here is derived from an EMBL/GenBank/DDBJ whole genome shotgun (WGS) entry which is preliminary data.</text>
</comment>
<protein>
    <submittedName>
        <fullName evidence="1">Uncharacterized protein</fullName>
    </submittedName>
</protein>
<sequence>MSAPDLIKKATKEFNDLRYPECWAIIKEIGKDYLIVEFLGTKINFACCFDENFYDYQYYLKDFANWESLIKEIKKESNKFIVKYQLIKKGG</sequence>
<dbReference type="AlphaFoldDB" id="A0A7V5Y005"/>
<accession>A0A7V5Y005</accession>
<name>A0A7V5Y005_UNCW3</name>
<gene>
    <name evidence="1" type="ORF">ENV79_03645</name>
</gene>
<organism evidence="1">
    <name type="scientific">candidate division WOR-3 bacterium</name>
    <dbReference type="NCBI Taxonomy" id="2052148"/>
    <lineage>
        <taxon>Bacteria</taxon>
        <taxon>Bacteria division WOR-3</taxon>
    </lineage>
</organism>
<evidence type="ECO:0000313" key="1">
    <source>
        <dbReference type="EMBL" id="HHR48720.1"/>
    </source>
</evidence>
<reference evidence="1" key="1">
    <citation type="journal article" date="2020" name="mSystems">
        <title>Genome- and Community-Level Interaction Insights into Carbon Utilization and Element Cycling Functions of Hydrothermarchaeota in Hydrothermal Sediment.</title>
        <authorList>
            <person name="Zhou Z."/>
            <person name="Liu Y."/>
            <person name="Xu W."/>
            <person name="Pan J."/>
            <person name="Luo Z.H."/>
            <person name="Li M."/>
        </authorList>
    </citation>
    <scope>NUCLEOTIDE SEQUENCE [LARGE SCALE GENOMIC DNA]</scope>
    <source>
        <strain evidence="1">SpSt-791</strain>
    </source>
</reference>
<dbReference type="EMBL" id="DTHS01000024">
    <property type="protein sequence ID" value="HHR48720.1"/>
    <property type="molecule type" value="Genomic_DNA"/>
</dbReference>